<comment type="catalytic activity">
    <reaction evidence="2">
        <text>a very-long-chain acyl-CoA + malonyl-CoA + H(+) = a very-long-chain 3-oxoacyl-CoA + CO2 + CoA</text>
        <dbReference type="Rhea" id="RHEA:32727"/>
        <dbReference type="ChEBI" id="CHEBI:15378"/>
        <dbReference type="ChEBI" id="CHEBI:16526"/>
        <dbReference type="ChEBI" id="CHEBI:57287"/>
        <dbReference type="ChEBI" id="CHEBI:57384"/>
        <dbReference type="ChEBI" id="CHEBI:90725"/>
        <dbReference type="ChEBI" id="CHEBI:90736"/>
        <dbReference type="EC" id="2.3.1.199"/>
    </reaction>
</comment>
<reference evidence="4 5" key="1">
    <citation type="submission" date="2024-08" db="EMBL/GenBank/DDBJ databases">
        <title>Insights into the chromosomal genome structure of Flemingia macrophylla.</title>
        <authorList>
            <person name="Ding Y."/>
            <person name="Zhao Y."/>
            <person name="Bi W."/>
            <person name="Wu M."/>
            <person name="Zhao G."/>
            <person name="Gong Y."/>
            <person name="Li W."/>
            <person name="Zhang P."/>
        </authorList>
    </citation>
    <scope>NUCLEOTIDE SEQUENCE [LARGE SCALE GENOMIC DNA]</scope>
    <source>
        <strain evidence="4">DYQJB</strain>
        <tissue evidence="4">Leaf</tissue>
    </source>
</reference>
<dbReference type="AlphaFoldDB" id="A0ABD1LU75"/>
<accession>A0ABD1LU75</accession>
<feature type="domain" description="FAE" evidence="3">
    <location>
        <begin position="1"/>
        <end position="134"/>
    </location>
</feature>
<sequence length="137" mass="15664">MIVNHYKVRSHIKRYNLGEECSARPISVDLAKGLLKANLNSCALLLSTENITLYWYLEMPLSNYIFRMGGAVVLLSNKPSDRAHFEYQLLHTVQTLKEADDRSYNCIYQKEDVTEKVGVCLARELMAVVGDILHLFL</sequence>
<dbReference type="InterPro" id="IPR016039">
    <property type="entry name" value="Thiolase-like"/>
</dbReference>
<keyword evidence="5" id="KW-1185">Reference proteome</keyword>
<evidence type="ECO:0000313" key="4">
    <source>
        <dbReference type="EMBL" id="KAL2327053.1"/>
    </source>
</evidence>
<dbReference type="Proteomes" id="UP001603857">
    <property type="component" value="Unassembled WGS sequence"/>
</dbReference>
<evidence type="ECO:0000259" key="3">
    <source>
        <dbReference type="Pfam" id="PF08392"/>
    </source>
</evidence>
<proteinExistence type="predicted"/>
<dbReference type="InterPro" id="IPR012392">
    <property type="entry name" value="3-ktacl-CoA_syn"/>
</dbReference>
<dbReference type="SUPFAM" id="SSF53901">
    <property type="entry name" value="Thiolase-like"/>
    <property type="match status" value="1"/>
</dbReference>
<gene>
    <name evidence="4" type="ORF">Fmac_020480</name>
</gene>
<dbReference type="InterPro" id="IPR013601">
    <property type="entry name" value="FAE1_typ3_polyketide_synth"/>
</dbReference>
<name>A0ABD1LU75_9FABA</name>
<keyword evidence="1" id="KW-0808">Transferase</keyword>
<organism evidence="4 5">
    <name type="scientific">Flemingia macrophylla</name>
    <dbReference type="NCBI Taxonomy" id="520843"/>
    <lineage>
        <taxon>Eukaryota</taxon>
        <taxon>Viridiplantae</taxon>
        <taxon>Streptophyta</taxon>
        <taxon>Embryophyta</taxon>
        <taxon>Tracheophyta</taxon>
        <taxon>Spermatophyta</taxon>
        <taxon>Magnoliopsida</taxon>
        <taxon>eudicotyledons</taxon>
        <taxon>Gunneridae</taxon>
        <taxon>Pentapetalae</taxon>
        <taxon>rosids</taxon>
        <taxon>fabids</taxon>
        <taxon>Fabales</taxon>
        <taxon>Fabaceae</taxon>
        <taxon>Papilionoideae</taxon>
        <taxon>50 kb inversion clade</taxon>
        <taxon>NPAAA clade</taxon>
        <taxon>indigoferoid/millettioid clade</taxon>
        <taxon>Phaseoleae</taxon>
        <taxon>Flemingia</taxon>
    </lineage>
</organism>
<evidence type="ECO:0000313" key="5">
    <source>
        <dbReference type="Proteomes" id="UP001603857"/>
    </source>
</evidence>
<dbReference type="EMBL" id="JBGMDY010000007">
    <property type="protein sequence ID" value="KAL2327053.1"/>
    <property type="molecule type" value="Genomic_DNA"/>
</dbReference>
<evidence type="ECO:0000256" key="2">
    <source>
        <dbReference type="ARBA" id="ARBA00047375"/>
    </source>
</evidence>
<dbReference type="GO" id="GO:0009922">
    <property type="term" value="F:fatty acid elongase activity"/>
    <property type="evidence" value="ECO:0007669"/>
    <property type="project" value="UniProtKB-EC"/>
</dbReference>
<keyword evidence="1" id="KW-0012">Acyltransferase</keyword>
<protein>
    <recommendedName>
        <fullName evidence="3">FAE domain-containing protein</fullName>
    </recommendedName>
</protein>
<evidence type="ECO:0000256" key="1">
    <source>
        <dbReference type="ARBA" id="ARBA00023315"/>
    </source>
</evidence>
<dbReference type="Gene3D" id="3.40.47.10">
    <property type="match status" value="1"/>
</dbReference>
<dbReference type="Pfam" id="PF08392">
    <property type="entry name" value="FAE1_CUT1_RppA"/>
    <property type="match status" value="1"/>
</dbReference>
<dbReference type="PANTHER" id="PTHR31561">
    <property type="entry name" value="3-KETOACYL-COA SYNTHASE"/>
    <property type="match status" value="1"/>
</dbReference>
<comment type="caution">
    <text evidence="4">The sequence shown here is derived from an EMBL/GenBank/DDBJ whole genome shotgun (WGS) entry which is preliminary data.</text>
</comment>